<dbReference type="GO" id="GO:0016197">
    <property type="term" value="P:endosomal transport"/>
    <property type="evidence" value="ECO:0007669"/>
    <property type="project" value="TreeGrafter"/>
</dbReference>
<feature type="domain" description="Methyltransferase FkbM" evidence="2">
    <location>
        <begin position="131"/>
        <end position="267"/>
    </location>
</feature>
<accession>A0A1S3J377</accession>
<keyword evidence="1" id="KW-0812">Transmembrane</keyword>
<keyword evidence="1" id="KW-1133">Transmembrane helix</keyword>
<dbReference type="Pfam" id="PF05050">
    <property type="entry name" value="Methyltransf_21"/>
    <property type="match status" value="1"/>
</dbReference>
<evidence type="ECO:0000313" key="3">
    <source>
        <dbReference type="Proteomes" id="UP000085678"/>
    </source>
</evidence>
<dbReference type="GO" id="GO:0005794">
    <property type="term" value="C:Golgi apparatus"/>
    <property type="evidence" value="ECO:0007669"/>
    <property type="project" value="TreeGrafter"/>
</dbReference>
<dbReference type="InterPro" id="IPR053202">
    <property type="entry name" value="EGF_Rcpt_Signaling_Reg"/>
</dbReference>
<dbReference type="GO" id="GO:0005789">
    <property type="term" value="C:endoplasmic reticulum membrane"/>
    <property type="evidence" value="ECO:0007669"/>
    <property type="project" value="TreeGrafter"/>
</dbReference>
<dbReference type="PANTHER" id="PTHR34009:SF2">
    <property type="entry name" value="PROTEIN STAR"/>
    <property type="match status" value="1"/>
</dbReference>
<sequence length="305" mass="34420">MTLKSGTMYSRRNRILTNYLTAVSTTLTITIIFLYGAILTSSKGRRSIFQISTGNRLNILDIDVYRDIEARHLKADDPGLMEYVRRKFLFAPTERPRNLSRNAVDYSQAGQSTLVDEILGHRTGGFFVESGAWDGETDSNSLFFEIFRNWTGILIEPDPWNFEKLSRKNRKAYTAQTCLTASPQRIDFTFSAAPDSGAVKPLFPDIPTVGKTKILCLPIHTLLASIGVRHVDYFSLDVEGEEPAVLRSFPWDEITVDVWSVEVNQGLKNRDEKLAEIAGIFDKVGLYSNVEMVAHDVVYVRNVLL</sequence>
<dbReference type="Proteomes" id="UP000085678">
    <property type="component" value="Unplaced"/>
</dbReference>
<dbReference type="RefSeq" id="XP_013404867.1">
    <property type="nucleotide sequence ID" value="XM_013549413.1"/>
</dbReference>
<dbReference type="PANTHER" id="PTHR34009">
    <property type="entry name" value="PROTEIN STAR"/>
    <property type="match status" value="1"/>
</dbReference>
<name>A0A1S3J377_LINAN</name>
<organism evidence="3 4">
    <name type="scientific">Lingula anatina</name>
    <name type="common">Brachiopod</name>
    <name type="synonym">Lingula unguis</name>
    <dbReference type="NCBI Taxonomy" id="7574"/>
    <lineage>
        <taxon>Eukaryota</taxon>
        <taxon>Metazoa</taxon>
        <taxon>Spiralia</taxon>
        <taxon>Lophotrochozoa</taxon>
        <taxon>Brachiopoda</taxon>
        <taxon>Linguliformea</taxon>
        <taxon>Lingulata</taxon>
        <taxon>Lingulida</taxon>
        <taxon>Linguloidea</taxon>
        <taxon>Lingulidae</taxon>
        <taxon>Lingula</taxon>
    </lineage>
</organism>
<gene>
    <name evidence="4" type="primary">LOC106169799</name>
</gene>
<dbReference type="SUPFAM" id="SSF53335">
    <property type="entry name" value="S-adenosyl-L-methionine-dependent methyltransferases"/>
    <property type="match status" value="1"/>
</dbReference>
<feature type="transmembrane region" description="Helical" evidence="1">
    <location>
        <begin position="20"/>
        <end position="39"/>
    </location>
</feature>
<evidence type="ECO:0000256" key="1">
    <source>
        <dbReference type="SAM" id="Phobius"/>
    </source>
</evidence>
<evidence type="ECO:0000313" key="4">
    <source>
        <dbReference type="RefSeq" id="XP_013404867.1"/>
    </source>
</evidence>
<dbReference type="GO" id="GO:0005886">
    <property type="term" value="C:plasma membrane"/>
    <property type="evidence" value="ECO:0007669"/>
    <property type="project" value="TreeGrafter"/>
</dbReference>
<keyword evidence="1" id="KW-0472">Membrane</keyword>
<dbReference type="KEGG" id="lak:106169799"/>
<dbReference type="InterPro" id="IPR006342">
    <property type="entry name" value="FkbM_mtfrase"/>
</dbReference>
<reference evidence="4" key="1">
    <citation type="submission" date="2025-08" db="UniProtKB">
        <authorList>
            <consortium name="RefSeq"/>
        </authorList>
    </citation>
    <scope>IDENTIFICATION</scope>
    <source>
        <tissue evidence="4">Gonads</tissue>
    </source>
</reference>
<dbReference type="GO" id="GO:0006888">
    <property type="term" value="P:endoplasmic reticulum to Golgi vesicle-mediated transport"/>
    <property type="evidence" value="ECO:0007669"/>
    <property type="project" value="TreeGrafter"/>
</dbReference>
<dbReference type="OrthoDB" id="6352234at2759"/>
<dbReference type="AlphaFoldDB" id="A0A1S3J377"/>
<dbReference type="GO" id="GO:0031902">
    <property type="term" value="C:late endosome membrane"/>
    <property type="evidence" value="ECO:0007669"/>
    <property type="project" value="TreeGrafter"/>
</dbReference>
<dbReference type="InterPro" id="IPR029063">
    <property type="entry name" value="SAM-dependent_MTases_sf"/>
</dbReference>
<dbReference type="Gene3D" id="3.40.50.150">
    <property type="entry name" value="Vaccinia Virus protein VP39"/>
    <property type="match status" value="1"/>
</dbReference>
<dbReference type="GeneID" id="106169799"/>
<proteinExistence type="predicted"/>
<protein>
    <submittedName>
        <fullName evidence="4">Protein Star</fullName>
    </submittedName>
</protein>
<evidence type="ECO:0000259" key="2">
    <source>
        <dbReference type="Pfam" id="PF05050"/>
    </source>
</evidence>
<dbReference type="InParanoid" id="A0A1S3J377"/>
<keyword evidence="3" id="KW-1185">Reference proteome</keyword>